<dbReference type="Pfam" id="PF00488">
    <property type="entry name" value="MutS_V"/>
    <property type="match status" value="1"/>
</dbReference>
<name>A0ABR4NVX2_9SACH</name>
<dbReference type="PANTHER" id="PTHR11361">
    <property type="entry name" value="DNA MISMATCH REPAIR PROTEIN MUTS FAMILY MEMBER"/>
    <property type="match status" value="1"/>
</dbReference>
<reference evidence="7 8" key="1">
    <citation type="submission" date="2024-05" db="EMBL/GenBank/DDBJ databases">
        <title>Long read based assembly of the Candida bracarensis genome reveals expanded adhesin content.</title>
        <authorList>
            <person name="Marcet-Houben M."/>
            <person name="Ksiezopolska E."/>
            <person name="Gabaldon T."/>
        </authorList>
    </citation>
    <scope>NUCLEOTIDE SEQUENCE [LARGE SCALE GENOMIC DNA]</scope>
    <source>
        <strain evidence="7 8">CBM6</strain>
    </source>
</reference>
<evidence type="ECO:0000256" key="2">
    <source>
        <dbReference type="ARBA" id="ARBA00022741"/>
    </source>
</evidence>
<dbReference type="SUPFAM" id="SSF48334">
    <property type="entry name" value="DNA repair protein MutS, domain III"/>
    <property type="match status" value="1"/>
</dbReference>
<dbReference type="InterPro" id="IPR000432">
    <property type="entry name" value="DNA_mismatch_repair_MutS_C"/>
</dbReference>
<accession>A0ABR4NVX2</accession>
<evidence type="ECO:0000259" key="5">
    <source>
        <dbReference type="SMART" id="SM00533"/>
    </source>
</evidence>
<dbReference type="Gene3D" id="3.40.50.300">
    <property type="entry name" value="P-loop containing nucleotide triphosphate hydrolases"/>
    <property type="match status" value="1"/>
</dbReference>
<sequence>MAENNSWLLGLLPDGEYTKFENDKKFEVEIENVHIICSIDYLKNKFGCTIINIDDRKISSLSADIDVSKSEHISYGSNSKVSSIASLTNVISILELLIMEYEIDTILYTTRISEEVDILVNSVNNNYEVNACLISQKYHKREENILSTINCRLNNNAFNSYFSTKMFDNTLSVGAFLSIISWYEKKANSTLVRNGFDRSFEIFEYINLRNRMQMDSSSYSALHIFKDSSLRLEQKFNNTAILTIEELFSGVKTTLGKKILKHWLLCPTTDISILNIRYDIIRVFSEVKYQEVARDIKKNMKIIPDILVLFSNLNRNILNNSNWRSLICFIDSCMKCLPFLDILVSGETNGVYLKLIDNIDFSFLRELYCTLEHNLELSSLLVDGVIEIKEGIYEEYDKCQQLYQRLENTLVDSVSQVIQKLSYVSSPNLDALELQNLVNAIYIPELGFLLIIDKELEKIVQEEELLEDWQLVFKNAEEIFYKTQDLIELDHIYGGIFAHITSLKVGVLQTIKENLNFHISNLIAIANCFAELEVLTVFADVSMSRNYCRPEVNDISSLIRLKSSRHPLQETLRSEFIENDIFIDGGSFGNNDWYKDGYQRIAVLTGPNGSGKTVFLEQIALTIYLAQIGCYVPAKSAQIGIVDKILTKLHTKDSINSMHSTFETDSIRVSSIFSMCTERSLVLIDEYGVGTDVISGPALLGSILESNSKNNFCPRIMLSTHFSELFIGKDLLSNIAGVKYLNSKVLFSRMQESPSRSNEVMNVTFLYKINEGLCTDSLGIYCARICGLDKTIIMKAEEIQNRFIQGDDIQACISSLSNEQEELFDQYQLILKHFLAWDVQYEENSSKENLKTIISKILSTTTNTIF</sequence>
<keyword evidence="4" id="KW-0238">DNA-binding</keyword>
<dbReference type="SMART" id="SM00533">
    <property type="entry name" value="MUTSd"/>
    <property type="match status" value="1"/>
</dbReference>
<gene>
    <name evidence="7" type="ORF">RNJ44_04800</name>
</gene>
<dbReference type="InterPro" id="IPR017261">
    <property type="entry name" value="DNA_mismatch_repair_MutS/MSH"/>
</dbReference>
<evidence type="ECO:0000259" key="6">
    <source>
        <dbReference type="SMART" id="SM00534"/>
    </source>
</evidence>
<dbReference type="InterPro" id="IPR036187">
    <property type="entry name" value="DNA_mismatch_repair_MutS_sf"/>
</dbReference>
<feature type="domain" description="DNA mismatch repair protein MutS core" evidence="5">
    <location>
        <begin position="239"/>
        <end position="572"/>
    </location>
</feature>
<dbReference type="PANTHER" id="PTHR11361:SF20">
    <property type="entry name" value="MUTS PROTEIN HOMOLOG 5"/>
    <property type="match status" value="1"/>
</dbReference>
<keyword evidence="8" id="KW-1185">Reference proteome</keyword>
<dbReference type="SUPFAM" id="SSF52540">
    <property type="entry name" value="P-loop containing nucleoside triphosphate hydrolases"/>
    <property type="match status" value="1"/>
</dbReference>
<dbReference type="EMBL" id="JBEVYD010000005">
    <property type="protein sequence ID" value="KAL3232884.1"/>
    <property type="molecule type" value="Genomic_DNA"/>
</dbReference>
<proteinExistence type="inferred from homology"/>
<dbReference type="InterPro" id="IPR027417">
    <property type="entry name" value="P-loop_NTPase"/>
</dbReference>
<dbReference type="Proteomes" id="UP001623330">
    <property type="component" value="Unassembled WGS sequence"/>
</dbReference>
<evidence type="ECO:0000256" key="3">
    <source>
        <dbReference type="ARBA" id="ARBA00022840"/>
    </source>
</evidence>
<dbReference type="Gene3D" id="1.10.1420.10">
    <property type="match status" value="1"/>
</dbReference>
<dbReference type="Pfam" id="PF05192">
    <property type="entry name" value="MutS_III"/>
    <property type="match status" value="1"/>
</dbReference>
<keyword evidence="2" id="KW-0547">Nucleotide-binding</keyword>
<evidence type="ECO:0000256" key="1">
    <source>
        <dbReference type="ARBA" id="ARBA00006271"/>
    </source>
</evidence>
<keyword evidence="3" id="KW-0067">ATP-binding</keyword>
<dbReference type="InterPro" id="IPR007696">
    <property type="entry name" value="DNA_mismatch_repair_MutS_core"/>
</dbReference>
<feature type="domain" description="DNA mismatch repair proteins mutS family" evidence="6">
    <location>
        <begin position="599"/>
        <end position="801"/>
    </location>
</feature>
<evidence type="ECO:0000256" key="4">
    <source>
        <dbReference type="ARBA" id="ARBA00023125"/>
    </source>
</evidence>
<evidence type="ECO:0000313" key="7">
    <source>
        <dbReference type="EMBL" id="KAL3232884.1"/>
    </source>
</evidence>
<organism evidence="7 8">
    <name type="scientific">Nakaseomyces bracarensis</name>
    <dbReference type="NCBI Taxonomy" id="273131"/>
    <lineage>
        <taxon>Eukaryota</taxon>
        <taxon>Fungi</taxon>
        <taxon>Dikarya</taxon>
        <taxon>Ascomycota</taxon>
        <taxon>Saccharomycotina</taxon>
        <taxon>Saccharomycetes</taxon>
        <taxon>Saccharomycetales</taxon>
        <taxon>Saccharomycetaceae</taxon>
        <taxon>Nakaseomyces</taxon>
    </lineage>
</organism>
<dbReference type="SMART" id="SM00534">
    <property type="entry name" value="MUTSac"/>
    <property type="match status" value="1"/>
</dbReference>
<dbReference type="InterPro" id="IPR045076">
    <property type="entry name" value="MutS"/>
</dbReference>
<comment type="similarity">
    <text evidence="1">Belongs to the DNA mismatch repair MutS family.</text>
</comment>
<evidence type="ECO:0000313" key="8">
    <source>
        <dbReference type="Proteomes" id="UP001623330"/>
    </source>
</evidence>
<dbReference type="PIRSF" id="PIRSF037677">
    <property type="entry name" value="DNA_mis_repair_Msh6"/>
    <property type="match status" value="1"/>
</dbReference>
<protein>
    <submittedName>
        <fullName evidence="7">Uncharacterized protein</fullName>
    </submittedName>
</protein>
<comment type="caution">
    <text evidence="7">The sequence shown here is derived from an EMBL/GenBank/DDBJ whole genome shotgun (WGS) entry which is preliminary data.</text>
</comment>